<feature type="domain" description="HTH lysR-type" evidence="5">
    <location>
        <begin position="6"/>
        <end position="63"/>
    </location>
</feature>
<keyword evidence="7" id="KW-1185">Reference proteome</keyword>
<dbReference type="PANTHER" id="PTHR30126:SF40">
    <property type="entry name" value="HTH-TYPE TRANSCRIPTIONAL REGULATOR GLTR"/>
    <property type="match status" value="1"/>
</dbReference>
<evidence type="ECO:0000256" key="4">
    <source>
        <dbReference type="ARBA" id="ARBA00023163"/>
    </source>
</evidence>
<dbReference type="AlphaFoldDB" id="A0A0R1NCP5"/>
<dbReference type="Pfam" id="PF03466">
    <property type="entry name" value="LysR_substrate"/>
    <property type="match status" value="1"/>
</dbReference>
<dbReference type="Gene3D" id="1.10.10.10">
    <property type="entry name" value="Winged helix-like DNA-binding domain superfamily/Winged helix DNA-binding domain"/>
    <property type="match status" value="1"/>
</dbReference>
<dbReference type="PROSITE" id="PS50931">
    <property type="entry name" value="HTH_LYSR"/>
    <property type="match status" value="1"/>
</dbReference>
<evidence type="ECO:0000313" key="6">
    <source>
        <dbReference type="EMBL" id="KRL14104.1"/>
    </source>
</evidence>
<keyword evidence="2" id="KW-0805">Transcription regulation</keyword>
<dbReference type="Pfam" id="PF00126">
    <property type="entry name" value="HTH_1"/>
    <property type="match status" value="1"/>
</dbReference>
<keyword evidence="3" id="KW-0238">DNA-binding</keyword>
<dbReference type="PANTHER" id="PTHR30126">
    <property type="entry name" value="HTH-TYPE TRANSCRIPTIONAL REGULATOR"/>
    <property type="match status" value="1"/>
</dbReference>
<evidence type="ECO:0000259" key="5">
    <source>
        <dbReference type="PROSITE" id="PS50931"/>
    </source>
</evidence>
<dbReference type="InterPro" id="IPR000847">
    <property type="entry name" value="LysR_HTH_N"/>
</dbReference>
<dbReference type="RefSeq" id="WP_057818003.1">
    <property type="nucleotide sequence ID" value="NZ_AZEC01000002.1"/>
</dbReference>
<reference evidence="6 7" key="1">
    <citation type="journal article" date="2015" name="Genome Announc.">
        <title>Expanding the biotechnology potential of lactobacilli through comparative genomics of 213 strains and associated genera.</title>
        <authorList>
            <person name="Sun Z."/>
            <person name="Harris H.M."/>
            <person name="McCann A."/>
            <person name="Guo C."/>
            <person name="Argimon S."/>
            <person name="Zhang W."/>
            <person name="Yang X."/>
            <person name="Jeffery I.B."/>
            <person name="Cooney J.C."/>
            <person name="Kagawa T.F."/>
            <person name="Liu W."/>
            <person name="Song Y."/>
            <person name="Salvetti E."/>
            <person name="Wrobel A."/>
            <person name="Rasinkangas P."/>
            <person name="Parkhill J."/>
            <person name="Rea M.C."/>
            <person name="O'Sullivan O."/>
            <person name="Ritari J."/>
            <person name="Douillard F.P."/>
            <person name="Paul Ross R."/>
            <person name="Yang R."/>
            <person name="Briner A.E."/>
            <person name="Felis G.E."/>
            <person name="de Vos W.M."/>
            <person name="Barrangou R."/>
            <person name="Klaenhammer T.R."/>
            <person name="Caufield P.W."/>
            <person name="Cui Y."/>
            <person name="Zhang H."/>
            <person name="O'Toole P.W."/>
        </authorList>
    </citation>
    <scope>NUCLEOTIDE SEQUENCE [LARGE SCALE GENOMIC DNA]</scope>
    <source>
        <strain evidence="6 7">DSM 12744</strain>
    </source>
</reference>
<dbReference type="PRINTS" id="PR00039">
    <property type="entry name" value="HTHLYSR"/>
</dbReference>
<dbReference type="InterPro" id="IPR036388">
    <property type="entry name" value="WH-like_DNA-bd_sf"/>
</dbReference>
<dbReference type="GO" id="GO:0000976">
    <property type="term" value="F:transcription cis-regulatory region binding"/>
    <property type="evidence" value="ECO:0007669"/>
    <property type="project" value="TreeGrafter"/>
</dbReference>
<keyword evidence="4" id="KW-0804">Transcription</keyword>
<evidence type="ECO:0000256" key="2">
    <source>
        <dbReference type="ARBA" id="ARBA00023015"/>
    </source>
</evidence>
<comment type="caution">
    <text evidence="6">The sequence shown here is derived from an EMBL/GenBank/DDBJ whole genome shotgun (WGS) entry which is preliminary data.</text>
</comment>
<dbReference type="EMBL" id="AZEC01000002">
    <property type="protein sequence ID" value="KRL14104.1"/>
    <property type="molecule type" value="Genomic_DNA"/>
</dbReference>
<dbReference type="Proteomes" id="UP000051330">
    <property type="component" value="Unassembled WGS sequence"/>
</dbReference>
<protein>
    <submittedName>
        <fullName evidence="6">Transcriptional regulator, lysr family</fullName>
    </submittedName>
</protein>
<dbReference type="Gene3D" id="3.40.190.290">
    <property type="match status" value="1"/>
</dbReference>
<dbReference type="InterPro" id="IPR005119">
    <property type="entry name" value="LysR_subst-bd"/>
</dbReference>
<dbReference type="OrthoDB" id="9803735at2"/>
<dbReference type="STRING" id="1423792.FD09_GL001264"/>
<organism evidence="6 7">
    <name type="scientific">Schleiferilactobacillus perolens DSM 12744</name>
    <dbReference type="NCBI Taxonomy" id="1423792"/>
    <lineage>
        <taxon>Bacteria</taxon>
        <taxon>Bacillati</taxon>
        <taxon>Bacillota</taxon>
        <taxon>Bacilli</taxon>
        <taxon>Lactobacillales</taxon>
        <taxon>Lactobacillaceae</taxon>
        <taxon>Schleiferilactobacillus</taxon>
    </lineage>
</organism>
<dbReference type="SUPFAM" id="SSF46785">
    <property type="entry name" value="Winged helix' DNA-binding domain"/>
    <property type="match status" value="1"/>
</dbReference>
<comment type="similarity">
    <text evidence="1">Belongs to the LysR transcriptional regulatory family.</text>
</comment>
<proteinExistence type="inferred from homology"/>
<dbReference type="CDD" id="cd05466">
    <property type="entry name" value="PBP2_LTTR_substrate"/>
    <property type="match status" value="1"/>
</dbReference>
<dbReference type="InterPro" id="IPR036390">
    <property type="entry name" value="WH_DNA-bd_sf"/>
</dbReference>
<evidence type="ECO:0000256" key="3">
    <source>
        <dbReference type="ARBA" id="ARBA00023125"/>
    </source>
</evidence>
<evidence type="ECO:0000256" key="1">
    <source>
        <dbReference type="ARBA" id="ARBA00009437"/>
    </source>
</evidence>
<dbReference type="GO" id="GO:0003700">
    <property type="term" value="F:DNA-binding transcription factor activity"/>
    <property type="evidence" value="ECO:0007669"/>
    <property type="project" value="InterPro"/>
</dbReference>
<accession>A0A0R1NCP5</accession>
<sequence>MANEQLTPKSLRYFIQLSQTLNYTQTAQNLGISQPALTQQIKKLEKQFGAPLFYSVGKKIYLSEAGNALQTAATQINDILNNAADQIQQFTQPQRGHIALGILSSAETSVFERFVATYLGQHDDVTIDLSLLNRREIWERLENNQIDLAVMYLPDENIKNWHLYRSETITADELRLIYPTDQDLGDEVAVQDVPQRRWVSYPREFYINSRLTELFRNELIDSPDVVVTMMMPDQIFRIAARRGYYSALPESFLSMHHDPRLKTASFSPRQVLDLSFVYRREKIAIPRIHTFMQEWHRYLQERDYQSRLQLGDAD</sequence>
<dbReference type="SUPFAM" id="SSF53850">
    <property type="entry name" value="Periplasmic binding protein-like II"/>
    <property type="match status" value="1"/>
</dbReference>
<gene>
    <name evidence="6" type="ORF">FD09_GL001264</name>
</gene>
<evidence type="ECO:0000313" key="7">
    <source>
        <dbReference type="Proteomes" id="UP000051330"/>
    </source>
</evidence>
<name>A0A0R1NCP5_9LACO</name>
<dbReference type="PATRIC" id="fig|1423792.3.peg.1283"/>